<dbReference type="SUPFAM" id="SSF49503">
    <property type="entry name" value="Cupredoxins"/>
    <property type="match status" value="1"/>
</dbReference>
<gene>
    <name evidence="5" type="ordered locus">Nmar_1678</name>
</gene>
<evidence type="ECO:0000256" key="2">
    <source>
        <dbReference type="ARBA" id="ARBA00023008"/>
    </source>
</evidence>
<dbReference type="KEGG" id="nmr:Nmar_1678"/>
<dbReference type="PANTHER" id="PTHR36507">
    <property type="entry name" value="BLL1555 PROTEIN"/>
    <property type="match status" value="1"/>
</dbReference>
<name>A9A2P7_NITMS</name>
<dbReference type="AlphaFoldDB" id="A9A2P7"/>
<evidence type="ECO:0000313" key="6">
    <source>
        <dbReference type="Proteomes" id="UP000000792"/>
    </source>
</evidence>
<dbReference type="GO" id="GO:0005507">
    <property type="term" value="F:copper ion binding"/>
    <property type="evidence" value="ECO:0007669"/>
    <property type="project" value="InterPro"/>
</dbReference>
<evidence type="ECO:0000259" key="4">
    <source>
        <dbReference type="Pfam" id="PF00127"/>
    </source>
</evidence>
<dbReference type="GeneID" id="5774298"/>
<dbReference type="EnsemblBacteria" id="ABX13574">
    <property type="protein sequence ID" value="ABX13574"/>
    <property type="gene ID" value="Nmar_1678"/>
</dbReference>
<keyword evidence="1" id="KW-0479">Metal-binding</keyword>
<keyword evidence="3" id="KW-1133">Transmembrane helix</keyword>
<organism evidence="5 6">
    <name type="scientific">Nitrosopumilus maritimus (strain SCM1)</name>
    <dbReference type="NCBI Taxonomy" id="436308"/>
    <lineage>
        <taxon>Archaea</taxon>
        <taxon>Nitrososphaerota</taxon>
        <taxon>Nitrososphaeria</taxon>
        <taxon>Nitrosopumilales</taxon>
        <taxon>Nitrosopumilaceae</taxon>
        <taxon>Nitrosopumilus</taxon>
    </lineage>
</organism>
<evidence type="ECO:0000256" key="3">
    <source>
        <dbReference type="SAM" id="Phobius"/>
    </source>
</evidence>
<evidence type="ECO:0000256" key="1">
    <source>
        <dbReference type="ARBA" id="ARBA00022723"/>
    </source>
</evidence>
<keyword evidence="6" id="KW-1185">Reference proteome</keyword>
<dbReference type="HOGENOM" id="CLU_843597_0_0_2"/>
<dbReference type="eggNOG" id="arCOG02926">
    <property type="taxonomic scope" value="Archaea"/>
</dbReference>
<dbReference type="EMBL" id="CP000866">
    <property type="protein sequence ID" value="ABX13574.1"/>
    <property type="molecule type" value="Genomic_DNA"/>
</dbReference>
<reference evidence="5 6" key="1">
    <citation type="journal article" date="2010" name="Proc. Natl. Acad. Sci. U.S.A.">
        <title>Nitrosopumilus maritimus genome reveals unique mechanisms for nitrification and autotrophy in globally distributed marine crenarchaea.</title>
        <authorList>
            <person name="Walker C.B."/>
            <person name="de la Torre J.R."/>
            <person name="Klotz M.G."/>
            <person name="Urakawa H."/>
            <person name="Pinel N."/>
            <person name="Arp D.J."/>
            <person name="Brochier-Armanet C."/>
            <person name="Chain P.S."/>
            <person name="Chan P.P."/>
            <person name="Gollabgir A."/>
            <person name="Hemp J."/>
            <person name="Hugler M."/>
            <person name="Karr E.A."/>
            <person name="Konneke M."/>
            <person name="Shin M."/>
            <person name="Lawton T.J."/>
            <person name="Lowe T."/>
            <person name="Martens-Habbena W."/>
            <person name="Sayavedra-Soto L.A."/>
            <person name="Lang D."/>
            <person name="Sievert S.M."/>
            <person name="Rosenzweig A.C."/>
            <person name="Manning G."/>
            <person name="Stahl D.A."/>
        </authorList>
    </citation>
    <scope>NUCLEOTIDE SEQUENCE [LARGE SCALE GENOMIC DNA]</scope>
    <source>
        <strain evidence="5 6">SCM1</strain>
    </source>
</reference>
<dbReference type="PANTHER" id="PTHR36507:SF1">
    <property type="entry name" value="BLL1555 PROTEIN"/>
    <property type="match status" value="1"/>
</dbReference>
<keyword evidence="3" id="KW-0812">Transmembrane</keyword>
<keyword evidence="3" id="KW-0472">Membrane</keyword>
<dbReference type="InterPro" id="IPR008972">
    <property type="entry name" value="Cupredoxin"/>
</dbReference>
<dbReference type="GO" id="GO:0009055">
    <property type="term" value="F:electron transfer activity"/>
    <property type="evidence" value="ECO:0007669"/>
    <property type="project" value="InterPro"/>
</dbReference>
<feature type="transmembrane region" description="Helical" evidence="3">
    <location>
        <begin position="296"/>
        <end position="318"/>
    </location>
</feature>
<sequence>MQKKFFILFVVATSFLFTGNIQNSFAEDFVVSIPFGAFNPELNTPAKVWYDPPELSIVEGDTVTWVNDDREGHTVTSGSGAGRFDWMDAKNLGEPDGLFDSLRFMPDESWSYTFEKAGDYNYFCVIHPWMEGIIFVKPFIPDYPHDATGKKYEQFPTFLITPDGSIEINFSWEPRVIKTHEKTNFIYRFYDAIYDQPLRKLEYDIAILQNNQVLYKDEGAVSGAGGDYRQWIFEEPGPIIVKISNIKPYGSVAETQINLGPDATARLGDFTAMVYENYEKKTTTEKIVQPRDTLQFYYEIAVAMIIVPAIMLAVIVLYMKGKKPTYNYPERKASPV</sequence>
<keyword evidence="2" id="KW-0186">Copper</keyword>
<accession>A9A2P7</accession>
<dbReference type="InterPro" id="IPR000923">
    <property type="entry name" value="BlueCu_1"/>
</dbReference>
<evidence type="ECO:0000313" key="5">
    <source>
        <dbReference type="EMBL" id="ABX13574.1"/>
    </source>
</evidence>
<dbReference type="Gene3D" id="2.60.40.420">
    <property type="entry name" value="Cupredoxins - blue copper proteins"/>
    <property type="match status" value="1"/>
</dbReference>
<dbReference type="STRING" id="436308.Nmar_1678"/>
<dbReference type="Proteomes" id="UP000000792">
    <property type="component" value="Chromosome"/>
</dbReference>
<protein>
    <submittedName>
        <fullName evidence="5">Blue (Type 1) copper domain protein</fullName>
    </submittedName>
</protein>
<proteinExistence type="predicted"/>
<dbReference type="InParanoid" id="A9A2P7"/>
<dbReference type="Pfam" id="PF00127">
    <property type="entry name" value="Copper-bind"/>
    <property type="match status" value="1"/>
</dbReference>
<dbReference type="OrthoDB" id="11836at2157"/>
<dbReference type="RefSeq" id="WP_012216060.1">
    <property type="nucleotide sequence ID" value="NC_010085.1"/>
</dbReference>
<dbReference type="InterPro" id="IPR052721">
    <property type="entry name" value="ET_Amicyanin"/>
</dbReference>
<feature type="domain" description="Blue (type 1) copper" evidence="4">
    <location>
        <begin position="47"/>
        <end position="136"/>
    </location>
</feature>